<feature type="transmembrane region" description="Helical" evidence="7">
    <location>
        <begin position="200"/>
        <end position="219"/>
    </location>
</feature>
<comment type="subcellular location">
    <subcellularLocation>
        <location evidence="1">Membrane</location>
        <topology evidence="1">Multi-pass membrane protein</topology>
    </subcellularLocation>
</comment>
<keyword evidence="3 7" id="KW-0812">Transmembrane</keyword>
<dbReference type="EMBL" id="SGWZ01000002">
    <property type="protein sequence ID" value="RZS70402.1"/>
    <property type="molecule type" value="Genomic_DNA"/>
</dbReference>
<comment type="similarity">
    <text evidence="2">Belongs to the peptidase S54 family.</text>
</comment>
<evidence type="ECO:0000259" key="8">
    <source>
        <dbReference type="Pfam" id="PF01694"/>
    </source>
</evidence>
<evidence type="ECO:0000313" key="10">
    <source>
        <dbReference type="Proteomes" id="UP000292039"/>
    </source>
</evidence>
<keyword evidence="4" id="KW-0378">Hydrolase</keyword>
<evidence type="ECO:0000256" key="2">
    <source>
        <dbReference type="ARBA" id="ARBA00009045"/>
    </source>
</evidence>
<comment type="caution">
    <text evidence="9">The sequence shown here is derived from an EMBL/GenBank/DDBJ whole genome shotgun (WGS) entry which is preliminary data.</text>
</comment>
<dbReference type="AlphaFoldDB" id="A0A4Q7MTW4"/>
<feature type="transmembrane region" description="Helical" evidence="7">
    <location>
        <begin position="141"/>
        <end position="164"/>
    </location>
</feature>
<evidence type="ECO:0000256" key="4">
    <source>
        <dbReference type="ARBA" id="ARBA00022801"/>
    </source>
</evidence>
<keyword evidence="5 7" id="KW-1133">Transmembrane helix</keyword>
<feature type="transmembrane region" description="Helical" evidence="7">
    <location>
        <begin position="228"/>
        <end position="247"/>
    </location>
</feature>
<dbReference type="GO" id="GO:0006508">
    <property type="term" value="P:proteolysis"/>
    <property type="evidence" value="ECO:0007669"/>
    <property type="project" value="UniProtKB-KW"/>
</dbReference>
<keyword evidence="6 7" id="KW-0472">Membrane</keyword>
<name>A0A4Q7MTW4_9BURK</name>
<feature type="transmembrane region" description="Helical" evidence="7">
    <location>
        <begin position="102"/>
        <end position="121"/>
    </location>
</feature>
<protein>
    <submittedName>
        <fullName evidence="9">Membrane associated rhomboid family serine protease</fullName>
    </submittedName>
</protein>
<organism evidence="9 10">
    <name type="scientific">Kerstersia gyiorum</name>
    <dbReference type="NCBI Taxonomy" id="206506"/>
    <lineage>
        <taxon>Bacteria</taxon>
        <taxon>Pseudomonadati</taxon>
        <taxon>Pseudomonadota</taxon>
        <taxon>Betaproteobacteria</taxon>
        <taxon>Burkholderiales</taxon>
        <taxon>Alcaligenaceae</taxon>
        <taxon>Kerstersia</taxon>
    </lineage>
</organism>
<feature type="transmembrane region" description="Helical" evidence="7">
    <location>
        <begin position="176"/>
        <end position="194"/>
    </location>
</feature>
<dbReference type="PANTHER" id="PTHR43731:SF14">
    <property type="entry name" value="PRESENILIN-ASSOCIATED RHOMBOID-LIKE PROTEIN, MITOCHONDRIAL"/>
    <property type="match status" value="1"/>
</dbReference>
<dbReference type="Proteomes" id="UP000292039">
    <property type="component" value="Unassembled WGS sequence"/>
</dbReference>
<evidence type="ECO:0000256" key="6">
    <source>
        <dbReference type="ARBA" id="ARBA00023136"/>
    </source>
</evidence>
<feature type="transmembrane region" description="Helical" evidence="7">
    <location>
        <begin position="12"/>
        <end position="32"/>
    </location>
</feature>
<dbReference type="RefSeq" id="WP_130487005.1">
    <property type="nucleotide sequence ID" value="NZ_CBCSEB010000001.1"/>
</dbReference>
<proteinExistence type="inferred from homology"/>
<dbReference type="SUPFAM" id="SSF144091">
    <property type="entry name" value="Rhomboid-like"/>
    <property type="match status" value="1"/>
</dbReference>
<dbReference type="Pfam" id="PF01694">
    <property type="entry name" value="Rhomboid"/>
    <property type="match status" value="1"/>
</dbReference>
<dbReference type="InterPro" id="IPR022764">
    <property type="entry name" value="Peptidase_S54_rhomboid_dom"/>
</dbReference>
<feature type="transmembrane region" description="Helical" evidence="7">
    <location>
        <begin position="68"/>
        <end position="90"/>
    </location>
</feature>
<accession>A0A4Q7MTW4</accession>
<dbReference type="Gene3D" id="1.20.1540.10">
    <property type="entry name" value="Rhomboid-like"/>
    <property type="match status" value="1"/>
</dbReference>
<dbReference type="InterPro" id="IPR035952">
    <property type="entry name" value="Rhomboid-like_sf"/>
</dbReference>
<dbReference type="GO" id="GO:0004252">
    <property type="term" value="F:serine-type endopeptidase activity"/>
    <property type="evidence" value="ECO:0007669"/>
    <property type="project" value="InterPro"/>
</dbReference>
<evidence type="ECO:0000256" key="3">
    <source>
        <dbReference type="ARBA" id="ARBA00022692"/>
    </source>
</evidence>
<evidence type="ECO:0000256" key="7">
    <source>
        <dbReference type="SAM" id="Phobius"/>
    </source>
</evidence>
<dbReference type="InterPro" id="IPR050925">
    <property type="entry name" value="Rhomboid_protease_S54"/>
</dbReference>
<evidence type="ECO:0000256" key="5">
    <source>
        <dbReference type="ARBA" id="ARBA00022989"/>
    </source>
</evidence>
<reference evidence="9 10" key="1">
    <citation type="submission" date="2019-02" db="EMBL/GenBank/DDBJ databases">
        <title>Genomic Encyclopedia of Type Strains, Phase IV (KMG-IV): sequencing the most valuable type-strain genomes for metagenomic binning, comparative biology and taxonomic classification.</title>
        <authorList>
            <person name="Goeker M."/>
        </authorList>
    </citation>
    <scope>NUCLEOTIDE SEQUENCE [LARGE SCALE GENOMIC DNA]</scope>
    <source>
        <strain evidence="9 10">DSM 16618</strain>
    </source>
</reference>
<gene>
    <name evidence="9" type="ORF">EV679_1808</name>
</gene>
<sequence length="268" mass="28762">MQTTRSPYSPSFPWPTAVLIAINVVLYLLVALSGGEFIDFDSRHLQDWGGNLSVLTLTGDYWRLLSNMFLHGGLMHLVANMYMLMIVGPLTEQRLGRPGMLVIYLIGGLWASFSSAAWNAYHLFETVPGFGGMQTVTVVNLIVSVGASGAIMALCGGLLASALASKIHTPEANSRLFKSLFQVVAINIVLGLLIPGIDQLAHIGGLLAGFALGLAIGSLRPEATQSRYIARSLLSAAIVLILLALALENGGWEEAHAVRAEMQAQQYR</sequence>
<dbReference type="PANTHER" id="PTHR43731">
    <property type="entry name" value="RHOMBOID PROTEASE"/>
    <property type="match status" value="1"/>
</dbReference>
<feature type="domain" description="Peptidase S54 rhomboid" evidence="8">
    <location>
        <begin position="59"/>
        <end position="216"/>
    </location>
</feature>
<keyword evidence="9" id="KW-0645">Protease</keyword>
<evidence type="ECO:0000313" key="9">
    <source>
        <dbReference type="EMBL" id="RZS70402.1"/>
    </source>
</evidence>
<dbReference type="GO" id="GO:0016020">
    <property type="term" value="C:membrane"/>
    <property type="evidence" value="ECO:0007669"/>
    <property type="project" value="UniProtKB-SubCell"/>
</dbReference>
<evidence type="ECO:0000256" key="1">
    <source>
        <dbReference type="ARBA" id="ARBA00004141"/>
    </source>
</evidence>